<organism evidence="2 3">
    <name type="scientific">Ramazzottius varieornatus</name>
    <name type="common">Water bear</name>
    <name type="synonym">Tardigrade</name>
    <dbReference type="NCBI Taxonomy" id="947166"/>
    <lineage>
        <taxon>Eukaryota</taxon>
        <taxon>Metazoa</taxon>
        <taxon>Ecdysozoa</taxon>
        <taxon>Tardigrada</taxon>
        <taxon>Eutardigrada</taxon>
        <taxon>Parachela</taxon>
        <taxon>Hypsibioidea</taxon>
        <taxon>Ramazzottiidae</taxon>
        <taxon>Ramazzottius</taxon>
    </lineage>
</organism>
<evidence type="ECO:0000313" key="2">
    <source>
        <dbReference type="EMBL" id="GAU99098.1"/>
    </source>
</evidence>
<feature type="region of interest" description="Disordered" evidence="1">
    <location>
        <begin position="1"/>
        <end position="33"/>
    </location>
</feature>
<dbReference type="OrthoDB" id="10483314at2759"/>
<gene>
    <name evidence="2" type="primary">RvY_10142-1</name>
    <name evidence="2" type="synonym">RvY_10142.1</name>
    <name evidence="2" type="ORF">RvY_10142</name>
</gene>
<evidence type="ECO:0000256" key="1">
    <source>
        <dbReference type="SAM" id="MobiDB-lite"/>
    </source>
</evidence>
<name>A0A1D1VKT5_RAMVA</name>
<proteinExistence type="predicted"/>
<protein>
    <submittedName>
        <fullName evidence="2">Uncharacterized protein</fullName>
    </submittedName>
</protein>
<keyword evidence="3" id="KW-1185">Reference proteome</keyword>
<accession>A0A1D1VKT5</accession>
<dbReference type="EMBL" id="BDGG01000005">
    <property type="protein sequence ID" value="GAU99098.1"/>
    <property type="molecule type" value="Genomic_DNA"/>
</dbReference>
<reference evidence="2 3" key="1">
    <citation type="journal article" date="2016" name="Nat. Commun.">
        <title>Extremotolerant tardigrade genome and improved radiotolerance of human cultured cells by tardigrade-unique protein.</title>
        <authorList>
            <person name="Hashimoto T."/>
            <person name="Horikawa D.D."/>
            <person name="Saito Y."/>
            <person name="Kuwahara H."/>
            <person name="Kozuka-Hata H."/>
            <person name="Shin-I T."/>
            <person name="Minakuchi Y."/>
            <person name="Ohishi K."/>
            <person name="Motoyama A."/>
            <person name="Aizu T."/>
            <person name="Enomoto A."/>
            <person name="Kondo K."/>
            <person name="Tanaka S."/>
            <person name="Hara Y."/>
            <person name="Koshikawa S."/>
            <person name="Sagara H."/>
            <person name="Miura T."/>
            <person name="Yokobori S."/>
            <person name="Miyagawa K."/>
            <person name="Suzuki Y."/>
            <person name="Kubo T."/>
            <person name="Oyama M."/>
            <person name="Kohara Y."/>
            <person name="Fujiyama A."/>
            <person name="Arakawa K."/>
            <person name="Katayama T."/>
            <person name="Toyoda A."/>
            <person name="Kunieda T."/>
        </authorList>
    </citation>
    <scope>NUCLEOTIDE SEQUENCE [LARGE SCALE GENOMIC DNA]</scope>
    <source>
        <strain evidence="2 3">YOKOZUNA-1</strain>
    </source>
</reference>
<dbReference type="AlphaFoldDB" id="A0A1D1VKT5"/>
<evidence type="ECO:0000313" key="3">
    <source>
        <dbReference type="Proteomes" id="UP000186922"/>
    </source>
</evidence>
<sequence length="307" mass="35499">MPAHTKASTPAAPSAVRPGSRKDTPRKGGSLRHSVKNNMELYPMVNMIIPLAKPYWKVSNLVVLQSKTQILRAVMSPLTRLILKNVEETLRYRKQYEEQLCRLSNYGLSFVNNIIFERLKNACWYVYALQLKCKKEKKSDSYVPHRLFIELGLHRKPATSWFARKVLRKQRKSSLPLMPTRNDTLPVAERDSLLFLDKPELEIENAAPLYIIPFHANYRTDETLKDYVETPLPDEHAKIEYATVVLEVLVGKRNGYDEPEVIDEDPTHVILTEEDEIYLSEVKKVLESRKESLGRISVRYIRPAVLI</sequence>
<comment type="caution">
    <text evidence="2">The sequence shown here is derived from an EMBL/GenBank/DDBJ whole genome shotgun (WGS) entry which is preliminary data.</text>
</comment>
<dbReference type="Proteomes" id="UP000186922">
    <property type="component" value="Unassembled WGS sequence"/>
</dbReference>